<dbReference type="InterPro" id="IPR045794">
    <property type="entry name" value="Trypco1"/>
</dbReference>
<protein>
    <recommendedName>
        <fullName evidence="1">Trypsin-co-occurring domain-containing protein</fullName>
    </recommendedName>
</protein>
<proteinExistence type="predicted"/>
<dbReference type="EMBL" id="BAAAPC010000003">
    <property type="protein sequence ID" value="GAA1984949.1"/>
    <property type="molecule type" value="Genomic_DNA"/>
</dbReference>
<dbReference type="Proteomes" id="UP001501585">
    <property type="component" value="Unassembled WGS sequence"/>
</dbReference>
<keyword evidence="3" id="KW-1185">Reference proteome</keyword>
<name>A0ABP5DVM4_9ACTN</name>
<gene>
    <name evidence="2" type="ORF">GCM10009799_07940</name>
</gene>
<evidence type="ECO:0000313" key="2">
    <source>
        <dbReference type="EMBL" id="GAA1984949.1"/>
    </source>
</evidence>
<feature type="domain" description="Trypsin-co-occurring" evidence="1">
    <location>
        <begin position="10"/>
        <end position="102"/>
    </location>
</feature>
<evidence type="ECO:0000259" key="1">
    <source>
        <dbReference type="Pfam" id="PF19493"/>
    </source>
</evidence>
<evidence type="ECO:0000313" key="3">
    <source>
        <dbReference type="Proteomes" id="UP001501585"/>
    </source>
</evidence>
<dbReference type="RefSeq" id="WP_344104266.1">
    <property type="nucleotide sequence ID" value="NZ_BAAAPC010000003.1"/>
</dbReference>
<dbReference type="Pfam" id="PF19493">
    <property type="entry name" value="Trypco1"/>
    <property type="match status" value="1"/>
</dbReference>
<reference evidence="3" key="1">
    <citation type="journal article" date="2019" name="Int. J. Syst. Evol. Microbiol.">
        <title>The Global Catalogue of Microorganisms (GCM) 10K type strain sequencing project: providing services to taxonomists for standard genome sequencing and annotation.</title>
        <authorList>
            <consortium name="The Broad Institute Genomics Platform"/>
            <consortium name="The Broad Institute Genome Sequencing Center for Infectious Disease"/>
            <person name="Wu L."/>
            <person name="Ma J."/>
        </authorList>
    </citation>
    <scope>NUCLEOTIDE SEQUENCE [LARGE SCALE GENOMIC DNA]</scope>
    <source>
        <strain evidence="3">JCM 15313</strain>
    </source>
</reference>
<accession>A0ABP5DVM4</accession>
<organism evidence="2 3">
    <name type="scientific">Nocardiopsis rhodophaea</name>
    <dbReference type="NCBI Taxonomy" id="280238"/>
    <lineage>
        <taxon>Bacteria</taxon>
        <taxon>Bacillati</taxon>
        <taxon>Actinomycetota</taxon>
        <taxon>Actinomycetes</taxon>
        <taxon>Streptosporangiales</taxon>
        <taxon>Nocardiopsidaceae</taxon>
        <taxon>Nocardiopsis</taxon>
    </lineage>
</organism>
<sequence>MAEIVRFDDGHGATVQIETAESSPVMRDVAGGDVFRAAEQRFEVVVDKVRDISELISRRLSALDAGPNEVSVELGISVNGTADVFIAKAASEGSLKVKMTWWRGNRPVGDADDDDPAGASE</sequence>
<dbReference type="NCBIfam" id="NF041216">
    <property type="entry name" value="CU044_2847_fam"/>
    <property type="match status" value="1"/>
</dbReference>
<comment type="caution">
    <text evidence="2">The sequence shown here is derived from an EMBL/GenBank/DDBJ whole genome shotgun (WGS) entry which is preliminary data.</text>
</comment>